<organism evidence="7 8">
    <name type="scientific">Allacma fusca</name>
    <dbReference type="NCBI Taxonomy" id="39272"/>
    <lineage>
        <taxon>Eukaryota</taxon>
        <taxon>Metazoa</taxon>
        <taxon>Ecdysozoa</taxon>
        <taxon>Arthropoda</taxon>
        <taxon>Hexapoda</taxon>
        <taxon>Collembola</taxon>
        <taxon>Symphypleona</taxon>
        <taxon>Sminthuridae</taxon>
        <taxon>Allacma</taxon>
    </lineage>
</organism>
<comment type="caution">
    <text evidence="7">The sequence shown here is derived from an EMBL/GenBank/DDBJ whole genome shotgun (WGS) entry which is preliminary data.</text>
</comment>
<keyword evidence="4" id="KW-0472">Membrane</keyword>
<evidence type="ECO:0000259" key="5">
    <source>
        <dbReference type="Pfam" id="PF03015"/>
    </source>
</evidence>
<evidence type="ECO:0000256" key="4">
    <source>
        <dbReference type="RuleBase" id="RU363097"/>
    </source>
</evidence>
<name>A0A8J2KKV7_9HEXA</name>
<comment type="similarity">
    <text evidence="1 4">Belongs to the fatty acyl-CoA reductase family.</text>
</comment>
<keyword evidence="4" id="KW-0812">Transmembrane</keyword>
<evidence type="ECO:0000256" key="1">
    <source>
        <dbReference type="ARBA" id="ARBA00005928"/>
    </source>
</evidence>
<protein>
    <recommendedName>
        <fullName evidence="4">Fatty acyl-CoA reductase</fullName>
        <ecNumber evidence="4">1.2.1.84</ecNumber>
    </recommendedName>
</protein>
<dbReference type="InterPro" id="IPR033640">
    <property type="entry name" value="FAR_C"/>
</dbReference>
<evidence type="ECO:0000256" key="3">
    <source>
        <dbReference type="ARBA" id="ARBA00023098"/>
    </source>
</evidence>
<comment type="catalytic activity">
    <reaction evidence="4">
        <text>a long-chain fatty acyl-CoA + 2 NADPH + 2 H(+) = a long-chain primary fatty alcohol + 2 NADP(+) + CoA</text>
        <dbReference type="Rhea" id="RHEA:52716"/>
        <dbReference type="ChEBI" id="CHEBI:15378"/>
        <dbReference type="ChEBI" id="CHEBI:57287"/>
        <dbReference type="ChEBI" id="CHEBI:57783"/>
        <dbReference type="ChEBI" id="CHEBI:58349"/>
        <dbReference type="ChEBI" id="CHEBI:77396"/>
        <dbReference type="ChEBI" id="CHEBI:83139"/>
        <dbReference type="EC" id="1.2.1.84"/>
    </reaction>
</comment>
<keyword evidence="4" id="KW-0521">NADP</keyword>
<sequence length="310" mass="35855">ALHLLDNLSDELFDCISPSLLKDKPNSYTYSKQLSEALIDQWKTELPLCIVRPAVITGAANDPIPGFVDNFTGMSGILAGIMTGCIHTLHFNDEFRLDTVPVDYVVNLILAAACRRAKTSKRSELQIYNLTSYENPLHLNAITHIIENFSYENPFRKTVTYPYIYFITNKTIYTLSCFCFHRLPAICFDVVARAMGQKKMFKPIYEKVGKNIDVLEYFTSNKWTIRNENTKALYDSLSPQDKRVFNFNVHDIDWLKYTWNYLSGIRAYVLKETDHYQDGWKKLLKLRAFDLVLKLFLALPVVLAVLLWHI</sequence>
<dbReference type="AlphaFoldDB" id="A0A8J2KKV7"/>
<dbReference type="CDD" id="cd09071">
    <property type="entry name" value="FAR_C"/>
    <property type="match status" value="1"/>
</dbReference>
<keyword evidence="3 4" id="KW-0443">Lipid metabolism</keyword>
<keyword evidence="8" id="KW-1185">Reference proteome</keyword>
<dbReference type="GO" id="GO:0080019">
    <property type="term" value="F:alcohol-forming very long-chain fatty acyl-CoA reductase activity"/>
    <property type="evidence" value="ECO:0007669"/>
    <property type="project" value="InterPro"/>
</dbReference>
<reference evidence="7" key="1">
    <citation type="submission" date="2021-06" db="EMBL/GenBank/DDBJ databases">
        <authorList>
            <person name="Hodson N. C."/>
            <person name="Mongue J. A."/>
            <person name="Jaron S. K."/>
        </authorList>
    </citation>
    <scope>NUCLEOTIDE SEQUENCE</scope>
</reference>
<feature type="domain" description="Thioester reductase (TE)" evidence="6">
    <location>
        <begin position="10"/>
        <end position="109"/>
    </location>
</feature>
<feature type="transmembrane region" description="Helical" evidence="4">
    <location>
        <begin position="291"/>
        <end position="309"/>
    </location>
</feature>
<dbReference type="GO" id="GO:0102965">
    <property type="term" value="F:alcohol-forming long-chain fatty acyl-CoA reductase activity"/>
    <property type="evidence" value="ECO:0007669"/>
    <property type="project" value="UniProtKB-EC"/>
</dbReference>
<dbReference type="PANTHER" id="PTHR11011:SF116">
    <property type="entry name" value="FATTY ACYL-COA REDUCTASE CG5065-RELATED"/>
    <property type="match status" value="1"/>
</dbReference>
<dbReference type="InterPro" id="IPR013120">
    <property type="entry name" value="FAR_NAD-bd"/>
</dbReference>
<proteinExistence type="inferred from homology"/>
<evidence type="ECO:0000256" key="2">
    <source>
        <dbReference type="ARBA" id="ARBA00022516"/>
    </source>
</evidence>
<keyword evidence="4" id="KW-0560">Oxidoreductase</keyword>
<keyword evidence="2 4" id="KW-0444">Lipid biosynthesis</keyword>
<dbReference type="Proteomes" id="UP000708208">
    <property type="component" value="Unassembled WGS sequence"/>
</dbReference>
<accession>A0A8J2KKV7</accession>
<feature type="non-terminal residue" evidence="7">
    <location>
        <position position="1"/>
    </location>
</feature>
<comment type="function">
    <text evidence="4">Catalyzes the reduction of fatty acyl-CoA to fatty alcohols.</text>
</comment>
<dbReference type="GO" id="GO:0005777">
    <property type="term" value="C:peroxisome"/>
    <property type="evidence" value="ECO:0007669"/>
    <property type="project" value="TreeGrafter"/>
</dbReference>
<keyword evidence="4" id="KW-1133">Transmembrane helix</keyword>
<feature type="domain" description="Fatty acyl-CoA reductase C-terminal" evidence="5">
    <location>
        <begin position="180"/>
        <end position="272"/>
    </location>
</feature>
<dbReference type="EMBL" id="CAJVCH010331415">
    <property type="protein sequence ID" value="CAG7787074.1"/>
    <property type="molecule type" value="Genomic_DNA"/>
</dbReference>
<gene>
    <name evidence="7" type="ORF">AFUS01_LOCUS25601</name>
</gene>
<evidence type="ECO:0000313" key="8">
    <source>
        <dbReference type="Proteomes" id="UP000708208"/>
    </source>
</evidence>
<evidence type="ECO:0000259" key="6">
    <source>
        <dbReference type="Pfam" id="PF07993"/>
    </source>
</evidence>
<dbReference type="Pfam" id="PF03015">
    <property type="entry name" value="Sterile"/>
    <property type="match status" value="1"/>
</dbReference>
<dbReference type="OrthoDB" id="429813at2759"/>
<dbReference type="InterPro" id="IPR026055">
    <property type="entry name" value="FAR"/>
</dbReference>
<dbReference type="EC" id="1.2.1.84" evidence="4"/>
<evidence type="ECO:0000313" key="7">
    <source>
        <dbReference type="EMBL" id="CAG7787074.1"/>
    </source>
</evidence>
<dbReference type="GO" id="GO:0035336">
    <property type="term" value="P:long-chain fatty-acyl-CoA metabolic process"/>
    <property type="evidence" value="ECO:0007669"/>
    <property type="project" value="TreeGrafter"/>
</dbReference>
<dbReference type="PANTHER" id="PTHR11011">
    <property type="entry name" value="MALE STERILITY PROTEIN 2-RELATED"/>
    <property type="match status" value="1"/>
</dbReference>
<dbReference type="Pfam" id="PF07993">
    <property type="entry name" value="NAD_binding_4"/>
    <property type="match status" value="1"/>
</dbReference>